<feature type="transmembrane region" description="Helical" evidence="6">
    <location>
        <begin position="347"/>
        <end position="368"/>
    </location>
</feature>
<feature type="compositionally biased region" description="Basic and acidic residues" evidence="5">
    <location>
        <begin position="1"/>
        <end position="11"/>
    </location>
</feature>
<dbReference type="Gene3D" id="1.20.1250.20">
    <property type="entry name" value="MFS general substrate transporter like domains"/>
    <property type="match status" value="1"/>
</dbReference>
<gene>
    <name evidence="8" type="ORF">MPH_03875</name>
</gene>
<feature type="transmembrane region" description="Helical" evidence="6">
    <location>
        <begin position="437"/>
        <end position="456"/>
    </location>
</feature>
<sequence>MDMTGDHHLEAPPRPPLSHSSGDASSSSSIRLGKRALSHPPAVSELSSGHTSRSSIDNEKEEPAEYPTGWKLVSITLALCCAVFVTTLDQTIVATAAPEITNQFKSLADVGWYGSAYLLTTAAFQLPFGKLYSILSVKWTFLVTIIIFEIGSLICGAANSSAVLIAGRAIAGVGGAGIFSGALIIAAHTIPLQYRPIYTGAVGAISGIAAICGPLLGGLFTDHASWRWLTVSECFYINLPLGGITIAVVAFLTPSMTPKRTWNLTMKQRLAKFDFLGMAAFMPCIISCLLALQWGGTKYEWGSTRIVALFMTAFVLFCCFVGIQFWKKDNATLPPRIMRKRSVAGAVFFSFALGASFFTIVYYLPLWFQAIKQASAARSGVMNLPMVLSVVVISVLAGGMISAWGYYTPFMILCAAVSAVGAGLLTTLEPDTPSSKWIGYQIVLGVGLGLGMQQPLMAVQTVLDMADVAAGTAVVIFGQTVGGSLILLIAQNLFQNKFIENLRNYVPDINPALVLAAGATGLEKAVPEADKSGVLQAYNDAVTTTLLVPAALAAVSIVGAAVMEWKSVKGKKFDLVG</sequence>
<dbReference type="OrthoDB" id="10021397at2759"/>
<dbReference type="FunCoup" id="K2S8Y2">
    <property type="interactions" value="57"/>
</dbReference>
<dbReference type="PRINTS" id="PR01036">
    <property type="entry name" value="TCRTETB"/>
</dbReference>
<dbReference type="EMBL" id="AHHD01000170">
    <property type="protein sequence ID" value="EKG18859.1"/>
    <property type="molecule type" value="Genomic_DNA"/>
</dbReference>
<feature type="compositionally biased region" description="Low complexity" evidence="5">
    <location>
        <begin position="18"/>
        <end position="29"/>
    </location>
</feature>
<feature type="transmembrane region" description="Helical" evidence="6">
    <location>
        <begin position="235"/>
        <end position="254"/>
    </location>
</feature>
<protein>
    <submittedName>
        <fullName evidence="8">Tetracycline resistance protein TetB/drug resistance transporter</fullName>
    </submittedName>
</protein>
<keyword evidence="4 6" id="KW-0472">Membrane</keyword>
<dbReference type="FunFam" id="1.20.1250.20:FF:000196">
    <property type="entry name" value="MFS toxin efflux pump (AflT)"/>
    <property type="match status" value="1"/>
</dbReference>
<feature type="transmembrane region" description="Helical" evidence="6">
    <location>
        <begin position="139"/>
        <end position="159"/>
    </location>
</feature>
<feature type="transmembrane region" description="Helical" evidence="6">
    <location>
        <begin position="275"/>
        <end position="294"/>
    </location>
</feature>
<evidence type="ECO:0000256" key="3">
    <source>
        <dbReference type="ARBA" id="ARBA00022989"/>
    </source>
</evidence>
<feature type="transmembrane region" description="Helical" evidence="6">
    <location>
        <begin position="468"/>
        <end position="490"/>
    </location>
</feature>
<feature type="transmembrane region" description="Helical" evidence="6">
    <location>
        <begin position="380"/>
        <end position="399"/>
    </location>
</feature>
<dbReference type="InterPro" id="IPR036259">
    <property type="entry name" value="MFS_trans_sf"/>
</dbReference>
<dbReference type="PANTHER" id="PTHR23501:SF199">
    <property type="entry name" value="MFS EFFLUX TRANSPORTER INPD-RELATED"/>
    <property type="match status" value="1"/>
</dbReference>
<keyword evidence="3 6" id="KW-1133">Transmembrane helix</keyword>
<feature type="domain" description="Major facilitator superfamily (MFS) profile" evidence="7">
    <location>
        <begin position="75"/>
        <end position="568"/>
    </location>
</feature>
<comment type="subcellular location">
    <subcellularLocation>
        <location evidence="1">Membrane</location>
        <topology evidence="1">Multi-pass membrane protein</topology>
    </subcellularLocation>
</comment>
<evidence type="ECO:0000313" key="9">
    <source>
        <dbReference type="Proteomes" id="UP000007129"/>
    </source>
</evidence>
<name>K2S8Y2_MACPH</name>
<feature type="transmembrane region" description="Helical" evidence="6">
    <location>
        <begin position="306"/>
        <end position="326"/>
    </location>
</feature>
<proteinExistence type="predicted"/>
<evidence type="ECO:0000313" key="8">
    <source>
        <dbReference type="EMBL" id="EKG18859.1"/>
    </source>
</evidence>
<dbReference type="HOGENOM" id="CLU_000960_22_1_1"/>
<evidence type="ECO:0000256" key="2">
    <source>
        <dbReference type="ARBA" id="ARBA00022692"/>
    </source>
</evidence>
<dbReference type="InterPro" id="IPR011701">
    <property type="entry name" value="MFS"/>
</dbReference>
<evidence type="ECO:0000259" key="7">
    <source>
        <dbReference type="PROSITE" id="PS50850"/>
    </source>
</evidence>
<dbReference type="AlphaFoldDB" id="K2S8Y2"/>
<dbReference type="SUPFAM" id="SSF103473">
    <property type="entry name" value="MFS general substrate transporter"/>
    <property type="match status" value="1"/>
</dbReference>
<feature type="transmembrane region" description="Helical" evidence="6">
    <location>
        <begin position="165"/>
        <end position="185"/>
    </location>
</feature>
<evidence type="ECO:0000256" key="6">
    <source>
        <dbReference type="SAM" id="Phobius"/>
    </source>
</evidence>
<comment type="caution">
    <text evidence="8">The sequence shown here is derived from an EMBL/GenBank/DDBJ whole genome shotgun (WGS) entry which is preliminary data.</text>
</comment>
<feature type="region of interest" description="Disordered" evidence="5">
    <location>
        <begin position="1"/>
        <end position="62"/>
    </location>
</feature>
<dbReference type="STRING" id="1126212.K2S8Y2"/>
<dbReference type="eggNOG" id="KOG0254">
    <property type="taxonomic scope" value="Eukaryota"/>
</dbReference>
<organism evidence="8 9">
    <name type="scientific">Macrophomina phaseolina (strain MS6)</name>
    <name type="common">Charcoal rot fungus</name>
    <dbReference type="NCBI Taxonomy" id="1126212"/>
    <lineage>
        <taxon>Eukaryota</taxon>
        <taxon>Fungi</taxon>
        <taxon>Dikarya</taxon>
        <taxon>Ascomycota</taxon>
        <taxon>Pezizomycotina</taxon>
        <taxon>Dothideomycetes</taxon>
        <taxon>Dothideomycetes incertae sedis</taxon>
        <taxon>Botryosphaeriales</taxon>
        <taxon>Botryosphaeriaceae</taxon>
        <taxon>Macrophomina</taxon>
    </lineage>
</organism>
<evidence type="ECO:0000256" key="5">
    <source>
        <dbReference type="SAM" id="MobiDB-lite"/>
    </source>
</evidence>
<feature type="transmembrane region" description="Helical" evidence="6">
    <location>
        <begin position="541"/>
        <end position="563"/>
    </location>
</feature>
<keyword evidence="2 6" id="KW-0812">Transmembrane</keyword>
<feature type="compositionally biased region" description="Polar residues" evidence="5">
    <location>
        <begin position="45"/>
        <end position="55"/>
    </location>
</feature>
<dbReference type="Pfam" id="PF07690">
    <property type="entry name" value="MFS_1"/>
    <property type="match status" value="1"/>
</dbReference>
<dbReference type="InterPro" id="IPR020846">
    <property type="entry name" value="MFS_dom"/>
</dbReference>
<dbReference type="PROSITE" id="PS50850">
    <property type="entry name" value="MFS"/>
    <property type="match status" value="1"/>
</dbReference>
<accession>K2S8Y2</accession>
<dbReference type="Proteomes" id="UP000007129">
    <property type="component" value="Unassembled WGS sequence"/>
</dbReference>
<feature type="transmembrane region" description="Helical" evidence="6">
    <location>
        <begin position="197"/>
        <end position="220"/>
    </location>
</feature>
<dbReference type="VEuPathDB" id="FungiDB:MPH_03875"/>
<dbReference type="Gene3D" id="1.20.1720.10">
    <property type="entry name" value="Multidrug resistance protein D"/>
    <property type="match status" value="1"/>
</dbReference>
<reference evidence="8 9" key="1">
    <citation type="journal article" date="2012" name="BMC Genomics">
        <title>Tools to kill: Genome of one of the most destructive plant pathogenic fungi Macrophomina phaseolina.</title>
        <authorList>
            <person name="Islam M.S."/>
            <person name="Haque M.S."/>
            <person name="Islam M.M."/>
            <person name="Emdad E.M."/>
            <person name="Halim A."/>
            <person name="Hossen Q.M.M."/>
            <person name="Hossain M.Z."/>
            <person name="Ahmed B."/>
            <person name="Rahim S."/>
            <person name="Rahman M.S."/>
            <person name="Alam M.M."/>
            <person name="Hou S."/>
            <person name="Wan X."/>
            <person name="Saito J.A."/>
            <person name="Alam M."/>
        </authorList>
    </citation>
    <scope>NUCLEOTIDE SEQUENCE [LARGE SCALE GENOMIC DNA]</scope>
    <source>
        <strain evidence="8 9">MS6</strain>
    </source>
</reference>
<dbReference type="InParanoid" id="K2S8Y2"/>
<evidence type="ECO:0000256" key="1">
    <source>
        <dbReference type="ARBA" id="ARBA00004141"/>
    </source>
</evidence>
<evidence type="ECO:0000256" key="4">
    <source>
        <dbReference type="ARBA" id="ARBA00023136"/>
    </source>
</evidence>
<dbReference type="GO" id="GO:0022857">
    <property type="term" value="F:transmembrane transporter activity"/>
    <property type="evidence" value="ECO:0007669"/>
    <property type="project" value="InterPro"/>
</dbReference>
<dbReference type="CDD" id="cd17502">
    <property type="entry name" value="MFS_Azr1_MDR_like"/>
    <property type="match status" value="1"/>
</dbReference>
<feature type="transmembrane region" description="Helical" evidence="6">
    <location>
        <begin position="406"/>
        <end position="425"/>
    </location>
</feature>
<dbReference type="PANTHER" id="PTHR23501">
    <property type="entry name" value="MAJOR FACILITATOR SUPERFAMILY"/>
    <property type="match status" value="1"/>
</dbReference>
<dbReference type="GO" id="GO:0005886">
    <property type="term" value="C:plasma membrane"/>
    <property type="evidence" value="ECO:0007669"/>
    <property type="project" value="TreeGrafter"/>
</dbReference>